<gene>
    <name evidence="6" type="ORF">Nepgr_013204</name>
</gene>
<keyword evidence="7" id="KW-1185">Reference proteome</keyword>
<feature type="region of interest" description="Disordered" evidence="5">
    <location>
        <begin position="1"/>
        <end position="49"/>
    </location>
</feature>
<dbReference type="InterPro" id="IPR036322">
    <property type="entry name" value="WD40_repeat_dom_sf"/>
</dbReference>
<comment type="subcellular location">
    <subcellularLocation>
        <location evidence="1">Preautophagosomal structure membrane</location>
        <topology evidence="1">Peripheral membrane protein</topology>
    </subcellularLocation>
</comment>
<dbReference type="SUPFAM" id="SSF50978">
    <property type="entry name" value="WD40 repeat-like"/>
    <property type="match status" value="1"/>
</dbReference>
<proteinExistence type="inferred from homology"/>
<organism evidence="6 7">
    <name type="scientific">Nepenthes gracilis</name>
    <name type="common">Slender pitcher plant</name>
    <dbReference type="NCBI Taxonomy" id="150966"/>
    <lineage>
        <taxon>Eukaryota</taxon>
        <taxon>Viridiplantae</taxon>
        <taxon>Streptophyta</taxon>
        <taxon>Embryophyta</taxon>
        <taxon>Tracheophyta</taxon>
        <taxon>Spermatophyta</taxon>
        <taxon>Magnoliopsida</taxon>
        <taxon>eudicotyledons</taxon>
        <taxon>Gunneridae</taxon>
        <taxon>Pentapetalae</taxon>
        <taxon>Caryophyllales</taxon>
        <taxon>Nepenthaceae</taxon>
        <taxon>Nepenthes</taxon>
    </lineage>
</organism>
<comment type="caution">
    <text evidence="6">The sequence shown here is derived from an EMBL/GenBank/DDBJ whole genome shotgun (WGS) entry which is preliminary data.</text>
</comment>
<evidence type="ECO:0000256" key="5">
    <source>
        <dbReference type="SAM" id="MobiDB-lite"/>
    </source>
</evidence>
<keyword evidence="2" id="KW-0853">WD repeat</keyword>
<name>A0AAD3SHC8_NEPGR</name>
<evidence type="ECO:0008006" key="8">
    <source>
        <dbReference type="Google" id="ProtNLM"/>
    </source>
</evidence>
<evidence type="ECO:0000313" key="6">
    <source>
        <dbReference type="EMBL" id="GMH11363.1"/>
    </source>
</evidence>
<comment type="similarity">
    <text evidence="4">Belongs to the WD repeat PROPPIN family.</text>
</comment>
<dbReference type="InterPro" id="IPR001680">
    <property type="entry name" value="WD40_rpt"/>
</dbReference>
<dbReference type="Gene3D" id="2.130.10.10">
    <property type="entry name" value="YVTN repeat-like/Quinoprotein amine dehydrogenase"/>
    <property type="match status" value="1"/>
</dbReference>
<dbReference type="EMBL" id="BSYO01000011">
    <property type="protein sequence ID" value="GMH11363.1"/>
    <property type="molecule type" value="Genomic_DNA"/>
</dbReference>
<evidence type="ECO:0000256" key="2">
    <source>
        <dbReference type="ARBA" id="ARBA00022574"/>
    </source>
</evidence>
<dbReference type="PANTHER" id="PTHR11227">
    <property type="entry name" value="WD-REPEAT PROTEIN INTERACTING WITH PHOSPHOINOSIDES WIPI -RELATED"/>
    <property type="match status" value="1"/>
</dbReference>
<dbReference type="GO" id="GO:0034045">
    <property type="term" value="C:phagophore assembly site membrane"/>
    <property type="evidence" value="ECO:0007669"/>
    <property type="project" value="UniProtKB-SubCell"/>
</dbReference>
<dbReference type="InterPro" id="IPR048720">
    <property type="entry name" value="PROPPIN"/>
</dbReference>
<evidence type="ECO:0000256" key="4">
    <source>
        <dbReference type="ARBA" id="ARBA00025740"/>
    </source>
</evidence>
<evidence type="ECO:0000256" key="3">
    <source>
        <dbReference type="ARBA" id="ARBA00022737"/>
    </source>
</evidence>
<accession>A0AAD3SHC8</accession>
<dbReference type="InterPro" id="IPR015943">
    <property type="entry name" value="WD40/YVTN_repeat-like_dom_sf"/>
</dbReference>
<reference evidence="6" key="1">
    <citation type="submission" date="2023-05" db="EMBL/GenBank/DDBJ databases">
        <title>Nepenthes gracilis genome sequencing.</title>
        <authorList>
            <person name="Fukushima K."/>
        </authorList>
    </citation>
    <scope>NUCLEOTIDE SEQUENCE</scope>
    <source>
        <strain evidence="6">SING2019-196</strain>
    </source>
</reference>
<dbReference type="AlphaFoldDB" id="A0AAD3SHC8"/>
<evidence type="ECO:0000256" key="1">
    <source>
        <dbReference type="ARBA" id="ARBA00004623"/>
    </source>
</evidence>
<protein>
    <recommendedName>
        <fullName evidence="8">Autophagy-related protein 18a</fullName>
    </recommendedName>
</protein>
<dbReference type="Proteomes" id="UP001279734">
    <property type="component" value="Unassembled WGS sequence"/>
</dbReference>
<dbReference type="FunFam" id="2.130.10.10:FF:001083">
    <property type="entry name" value="Autophagy-related protein 18a isoform A"/>
    <property type="match status" value="1"/>
</dbReference>
<feature type="compositionally biased region" description="Low complexity" evidence="5">
    <location>
        <begin position="1"/>
        <end position="19"/>
    </location>
</feature>
<keyword evidence="3" id="KW-0677">Repeat</keyword>
<sequence>MPLSPSTASSPPSDAAVSSDLVSESDPPPSSIFPSQTEHSHDPSSTRPVPADTLLSISFNQDFTCFAAATEHGFRIYNSDPFREIFRRNFPSSAIDPPASPSHGGGGSGSGSGGIGLVQMLFRCNILALVGGGRNPQYPPNKIMIWDDHQCRCIGELSFRSEVKSVRLRRDRIVVVLLQKLFVYNFVDLKLLHQIETVTNPNGLCEISCLSNSFVLVCPGLQKGQIRVEHYELKRTKFIVSHDSRIAAMALTQDGRSVATASSKGTLVRIFNTLDGTLLQEVRRGTDRAEIHSLSFSPTAQWLAVSSDRGTVHVFSLKVDLRSLGSNVLPCASESSHPPQSLISSLSLIKGVLPKYFSSEWSVAKFHLQEGSHYIAAFGQKEKTIVIIGMDGSYYLCKFDPVSGGEMTQLEYYNFLNSDELSHD</sequence>
<dbReference type="SMART" id="SM00320">
    <property type="entry name" value="WD40"/>
    <property type="match status" value="3"/>
</dbReference>
<evidence type="ECO:0000313" key="7">
    <source>
        <dbReference type="Proteomes" id="UP001279734"/>
    </source>
</evidence>
<dbReference type="Pfam" id="PF21032">
    <property type="entry name" value="PROPPIN"/>
    <property type="match status" value="1"/>
</dbReference>